<dbReference type="EMBL" id="BGZK01001596">
    <property type="protein sequence ID" value="GBP82967.1"/>
    <property type="molecule type" value="Genomic_DNA"/>
</dbReference>
<comment type="caution">
    <text evidence="1">The sequence shown here is derived from an EMBL/GenBank/DDBJ whole genome shotgun (WGS) entry which is preliminary data.</text>
</comment>
<reference evidence="1 2" key="1">
    <citation type="journal article" date="2019" name="Commun. Biol.">
        <title>The bagworm genome reveals a unique fibroin gene that provides high tensile strength.</title>
        <authorList>
            <person name="Kono N."/>
            <person name="Nakamura H."/>
            <person name="Ohtoshi R."/>
            <person name="Tomita M."/>
            <person name="Numata K."/>
            <person name="Arakawa K."/>
        </authorList>
    </citation>
    <scope>NUCLEOTIDE SEQUENCE [LARGE SCALE GENOMIC DNA]</scope>
</reference>
<keyword evidence="2" id="KW-1185">Reference proteome</keyword>
<dbReference type="Proteomes" id="UP000299102">
    <property type="component" value="Unassembled WGS sequence"/>
</dbReference>
<accession>A0A4C1Z8I8</accession>
<evidence type="ECO:0000313" key="1">
    <source>
        <dbReference type="EMBL" id="GBP82967.1"/>
    </source>
</evidence>
<organism evidence="1 2">
    <name type="scientific">Eumeta variegata</name>
    <name type="common">Bagworm moth</name>
    <name type="synonym">Eumeta japonica</name>
    <dbReference type="NCBI Taxonomy" id="151549"/>
    <lineage>
        <taxon>Eukaryota</taxon>
        <taxon>Metazoa</taxon>
        <taxon>Ecdysozoa</taxon>
        <taxon>Arthropoda</taxon>
        <taxon>Hexapoda</taxon>
        <taxon>Insecta</taxon>
        <taxon>Pterygota</taxon>
        <taxon>Neoptera</taxon>
        <taxon>Endopterygota</taxon>
        <taxon>Lepidoptera</taxon>
        <taxon>Glossata</taxon>
        <taxon>Ditrysia</taxon>
        <taxon>Tineoidea</taxon>
        <taxon>Psychidae</taxon>
        <taxon>Oiketicinae</taxon>
        <taxon>Eumeta</taxon>
    </lineage>
</organism>
<evidence type="ECO:0000313" key="2">
    <source>
        <dbReference type="Proteomes" id="UP000299102"/>
    </source>
</evidence>
<protein>
    <submittedName>
        <fullName evidence="1">Uncharacterized protein</fullName>
    </submittedName>
</protein>
<name>A0A4C1Z8I8_EUMVA</name>
<proteinExistence type="predicted"/>
<dbReference type="AlphaFoldDB" id="A0A4C1Z8I8"/>
<sequence length="145" mass="16048">MLWCCQRNDCIQRSWTLQRIGAGRSRDNLASDRSEQAALVANKYSQPPMSPYCAAGKSNKNTIFDGGERVGLYVTSLSTQSVECTASRSESTPARVRVSLLVKVTNIPAPAPRRCGQVGVPRLMYRSRHLQDYLPPLRGTCIFAN</sequence>
<gene>
    <name evidence="1" type="ORF">EVAR_90156_1</name>
</gene>